<proteinExistence type="predicted"/>
<dbReference type="AlphaFoldDB" id="A0A176W795"/>
<sequence>MGLGHKVKVFVWRLRVRSSTPLDFYVVMGGRGDGGGNYMRLNERWEQKRKVEGQVLTFLVIKRQPGMDYGVDMSPEAIHYWFVTSLRHPIPSLLENKQNTKESHIQTRRVEVDKTQRLGELTAGAPNHPLVEDIVSSSLLHRHSRVRWRTKVPYLFPPDYS</sequence>
<dbReference type="Proteomes" id="UP000077202">
    <property type="component" value="Unassembled WGS sequence"/>
</dbReference>
<gene>
    <name evidence="1" type="ORF">AXG93_2960s1270</name>
</gene>
<keyword evidence="2" id="KW-1185">Reference proteome</keyword>
<evidence type="ECO:0000313" key="1">
    <source>
        <dbReference type="EMBL" id="OAE28948.1"/>
    </source>
</evidence>
<reference evidence="1" key="1">
    <citation type="submission" date="2016-03" db="EMBL/GenBank/DDBJ databases">
        <title>Mechanisms controlling the formation of the plant cell surface in tip-growing cells are functionally conserved among land plants.</title>
        <authorList>
            <person name="Honkanen S."/>
            <person name="Jones V.A."/>
            <person name="Morieri G."/>
            <person name="Champion C."/>
            <person name="Hetherington A.J."/>
            <person name="Kelly S."/>
            <person name="Saint-Marcoux D."/>
            <person name="Proust H."/>
            <person name="Prescott H."/>
            <person name="Dolan L."/>
        </authorList>
    </citation>
    <scope>NUCLEOTIDE SEQUENCE [LARGE SCALE GENOMIC DNA]</scope>
    <source>
        <tissue evidence="1">Whole gametophyte</tissue>
    </source>
</reference>
<evidence type="ECO:0000313" key="2">
    <source>
        <dbReference type="Proteomes" id="UP000077202"/>
    </source>
</evidence>
<dbReference type="EMBL" id="LVLJ01001566">
    <property type="protein sequence ID" value="OAE28948.1"/>
    <property type="molecule type" value="Genomic_DNA"/>
</dbReference>
<organism evidence="1 2">
    <name type="scientific">Marchantia polymorpha subsp. ruderalis</name>
    <dbReference type="NCBI Taxonomy" id="1480154"/>
    <lineage>
        <taxon>Eukaryota</taxon>
        <taxon>Viridiplantae</taxon>
        <taxon>Streptophyta</taxon>
        <taxon>Embryophyta</taxon>
        <taxon>Marchantiophyta</taxon>
        <taxon>Marchantiopsida</taxon>
        <taxon>Marchantiidae</taxon>
        <taxon>Marchantiales</taxon>
        <taxon>Marchantiaceae</taxon>
        <taxon>Marchantia</taxon>
    </lineage>
</organism>
<name>A0A176W795_MARPO</name>
<protein>
    <submittedName>
        <fullName evidence="1">Uncharacterized protein</fullName>
    </submittedName>
</protein>
<comment type="caution">
    <text evidence="1">The sequence shown here is derived from an EMBL/GenBank/DDBJ whole genome shotgun (WGS) entry which is preliminary data.</text>
</comment>
<accession>A0A176W795</accession>